<dbReference type="GO" id="GO:0062054">
    <property type="term" value="F:fluoride channel activity"/>
    <property type="evidence" value="ECO:0007669"/>
    <property type="project" value="UniProtKB-UniRule"/>
</dbReference>
<keyword evidence="10" id="KW-0813">Transport</keyword>
<dbReference type="HAMAP" id="MF_00454">
    <property type="entry name" value="FluC"/>
    <property type="match status" value="1"/>
</dbReference>
<dbReference type="PANTHER" id="PTHR28259">
    <property type="entry name" value="FLUORIDE EXPORT PROTEIN 1-RELATED"/>
    <property type="match status" value="1"/>
</dbReference>
<comment type="subcellular location">
    <subcellularLocation>
        <location evidence="1 10">Cell membrane</location>
        <topology evidence="1 10">Multi-pass membrane protein</topology>
    </subcellularLocation>
</comment>
<comment type="activity regulation">
    <text evidence="10">Na(+) is not transported, but it plays an essential structural role and its presence is essential for fluoride channel function.</text>
</comment>
<evidence type="ECO:0000256" key="1">
    <source>
        <dbReference type="ARBA" id="ARBA00004651"/>
    </source>
</evidence>
<keyword evidence="12" id="KW-1185">Reference proteome</keyword>
<dbReference type="GO" id="GO:0005886">
    <property type="term" value="C:plasma membrane"/>
    <property type="evidence" value="ECO:0007669"/>
    <property type="project" value="UniProtKB-SubCell"/>
</dbReference>
<evidence type="ECO:0000313" key="11">
    <source>
        <dbReference type="EMBL" id="EFQ04436.1"/>
    </source>
</evidence>
<organism evidence="11 12">
    <name type="scientific">Megasphaera micronuciformis F0359</name>
    <dbReference type="NCBI Taxonomy" id="706434"/>
    <lineage>
        <taxon>Bacteria</taxon>
        <taxon>Bacillati</taxon>
        <taxon>Bacillota</taxon>
        <taxon>Negativicutes</taxon>
        <taxon>Veillonellales</taxon>
        <taxon>Veillonellaceae</taxon>
        <taxon>Megasphaera</taxon>
    </lineage>
</organism>
<keyword evidence="3 10" id="KW-0812">Transmembrane</keyword>
<dbReference type="Pfam" id="PF02537">
    <property type="entry name" value="CRCB"/>
    <property type="match status" value="1"/>
</dbReference>
<feature type="transmembrane region" description="Helical" evidence="10">
    <location>
        <begin position="12"/>
        <end position="33"/>
    </location>
</feature>
<evidence type="ECO:0000256" key="2">
    <source>
        <dbReference type="ARBA" id="ARBA00022475"/>
    </source>
</evidence>
<feature type="transmembrane region" description="Helical" evidence="10">
    <location>
        <begin position="72"/>
        <end position="91"/>
    </location>
</feature>
<evidence type="ECO:0000256" key="8">
    <source>
        <dbReference type="ARBA" id="ARBA00035585"/>
    </source>
</evidence>
<evidence type="ECO:0000313" key="12">
    <source>
        <dbReference type="Proteomes" id="UP000003195"/>
    </source>
</evidence>
<evidence type="ECO:0000256" key="7">
    <source>
        <dbReference type="ARBA" id="ARBA00035120"/>
    </source>
</evidence>
<dbReference type="Proteomes" id="UP000003195">
    <property type="component" value="Unassembled WGS sequence"/>
</dbReference>
<sequence length="133" mass="14086">MNIMEVIMAQNILVIACGGGLGAALRFLVSFYANEHGGLLFPYGTAIVNIAGSFMIGLCAAYFSVHADLPPAIRLFAVTGVLGGFTTFSTYNLELLTLIRTGHLSYACLYGLLNVGVAFICCFIGLIAGESFF</sequence>
<comment type="function">
    <text evidence="9 10">Fluoride-specific ion channel. Important for reducing fluoride concentration in the cell, thus reducing its toxicity.</text>
</comment>
<keyword evidence="10" id="KW-0915">Sodium</keyword>
<reference evidence="11 12" key="1">
    <citation type="submission" date="2010-08" db="EMBL/GenBank/DDBJ databases">
        <authorList>
            <person name="Weinstock G."/>
            <person name="Sodergren E."/>
            <person name="Clifton S."/>
            <person name="Fulton L."/>
            <person name="Fulton B."/>
            <person name="Courtney L."/>
            <person name="Fronick C."/>
            <person name="Harrison M."/>
            <person name="Strong C."/>
            <person name="Farmer C."/>
            <person name="Delahaunty K."/>
            <person name="Markovic C."/>
            <person name="Hall O."/>
            <person name="Minx P."/>
            <person name="Tomlinson C."/>
            <person name="Mitreva M."/>
            <person name="Hou S."/>
            <person name="Chen J."/>
            <person name="Wollam A."/>
            <person name="Pepin K.H."/>
            <person name="Johnson M."/>
            <person name="Bhonagiri V."/>
            <person name="Zhang X."/>
            <person name="Suruliraj S."/>
            <person name="Warren W."/>
            <person name="Chinwalla A."/>
            <person name="Mardis E.R."/>
            <person name="Wilson R.K."/>
        </authorList>
    </citation>
    <scope>NUCLEOTIDE SEQUENCE [LARGE SCALE GENOMIC DNA]</scope>
    <source>
        <strain evidence="11 12">F0359</strain>
    </source>
</reference>
<feature type="binding site" evidence="10">
    <location>
        <position position="83"/>
    </location>
    <ligand>
        <name>Na(+)</name>
        <dbReference type="ChEBI" id="CHEBI:29101"/>
        <note>structural</note>
    </ligand>
</feature>
<evidence type="ECO:0000256" key="5">
    <source>
        <dbReference type="ARBA" id="ARBA00023136"/>
    </source>
</evidence>
<dbReference type="NCBIfam" id="TIGR00494">
    <property type="entry name" value="crcB"/>
    <property type="match status" value="1"/>
</dbReference>
<proteinExistence type="inferred from homology"/>
<comment type="similarity">
    <text evidence="7 10">Belongs to the fluoride channel Fluc/FEX (TC 1.A.43) family.</text>
</comment>
<dbReference type="InterPro" id="IPR003691">
    <property type="entry name" value="FluC"/>
</dbReference>
<keyword evidence="6 10" id="KW-0407">Ion channel</keyword>
<keyword evidence="10" id="KW-0479">Metal-binding</keyword>
<comment type="caution">
    <text evidence="11">The sequence shown here is derived from an EMBL/GenBank/DDBJ whole genome shotgun (WGS) entry which is preliminary data.</text>
</comment>
<accession>E2ZBB0</accession>
<dbReference type="STRING" id="706434.HMPREF9429_00737"/>
<gene>
    <name evidence="10 11" type="primary">crcB</name>
    <name evidence="10" type="synonym">fluC</name>
    <name evidence="11" type="ORF">HMPREF9429_00737</name>
</gene>
<feature type="binding site" evidence="10">
    <location>
        <position position="86"/>
    </location>
    <ligand>
        <name>Na(+)</name>
        <dbReference type="ChEBI" id="CHEBI:29101"/>
        <note>structural</note>
    </ligand>
</feature>
<dbReference type="GO" id="GO:0140114">
    <property type="term" value="P:cellular detoxification of fluoride"/>
    <property type="evidence" value="ECO:0007669"/>
    <property type="project" value="UniProtKB-UniRule"/>
</dbReference>
<evidence type="ECO:0000256" key="10">
    <source>
        <dbReference type="HAMAP-Rule" id="MF_00454"/>
    </source>
</evidence>
<dbReference type="eggNOG" id="COG0239">
    <property type="taxonomic scope" value="Bacteria"/>
</dbReference>
<dbReference type="GO" id="GO:0046872">
    <property type="term" value="F:metal ion binding"/>
    <property type="evidence" value="ECO:0007669"/>
    <property type="project" value="UniProtKB-KW"/>
</dbReference>
<dbReference type="EMBL" id="AECS01000021">
    <property type="protein sequence ID" value="EFQ04436.1"/>
    <property type="molecule type" value="Genomic_DNA"/>
</dbReference>
<keyword evidence="2 10" id="KW-1003">Cell membrane</keyword>
<keyword evidence="5 10" id="KW-0472">Membrane</keyword>
<feature type="transmembrane region" description="Helical" evidence="10">
    <location>
        <begin position="39"/>
        <end position="65"/>
    </location>
</feature>
<protein>
    <recommendedName>
        <fullName evidence="10">Fluoride-specific ion channel FluC</fullName>
    </recommendedName>
</protein>
<evidence type="ECO:0000256" key="3">
    <source>
        <dbReference type="ARBA" id="ARBA00022692"/>
    </source>
</evidence>
<comment type="catalytic activity">
    <reaction evidence="8">
        <text>fluoride(in) = fluoride(out)</text>
        <dbReference type="Rhea" id="RHEA:76159"/>
        <dbReference type="ChEBI" id="CHEBI:17051"/>
    </reaction>
    <physiologicalReaction direction="left-to-right" evidence="8">
        <dbReference type="Rhea" id="RHEA:76160"/>
    </physiologicalReaction>
</comment>
<evidence type="ECO:0000256" key="4">
    <source>
        <dbReference type="ARBA" id="ARBA00022989"/>
    </source>
</evidence>
<dbReference type="AlphaFoldDB" id="E2ZBB0"/>
<keyword evidence="4 10" id="KW-1133">Transmembrane helix</keyword>
<name>E2ZBB0_9FIRM</name>
<dbReference type="PANTHER" id="PTHR28259:SF1">
    <property type="entry name" value="FLUORIDE EXPORT PROTEIN 1-RELATED"/>
    <property type="match status" value="1"/>
</dbReference>
<evidence type="ECO:0000256" key="6">
    <source>
        <dbReference type="ARBA" id="ARBA00023303"/>
    </source>
</evidence>
<feature type="transmembrane region" description="Helical" evidence="10">
    <location>
        <begin position="103"/>
        <end position="128"/>
    </location>
</feature>
<keyword evidence="10" id="KW-0406">Ion transport</keyword>
<dbReference type="HOGENOM" id="CLU_114342_2_3_9"/>
<evidence type="ECO:0000256" key="9">
    <source>
        <dbReference type="ARBA" id="ARBA00049940"/>
    </source>
</evidence>